<dbReference type="EMBL" id="QRAP01000010">
    <property type="protein sequence ID" value="RDK86811.1"/>
    <property type="molecule type" value="Genomic_DNA"/>
</dbReference>
<name>A0A370QEN6_9GAMM</name>
<dbReference type="Gene3D" id="2.160.20.80">
    <property type="entry name" value="E3 ubiquitin-protein ligase SopA"/>
    <property type="match status" value="2"/>
</dbReference>
<dbReference type="InterPro" id="IPR052949">
    <property type="entry name" value="PA_immunity-related"/>
</dbReference>
<dbReference type="PANTHER" id="PTHR42999">
    <property type="entry name" value="ANTIBIOTIC RESISTANCE PROTEIN MCBG"/>
    <property type="match status" value="1"/>
</dbReference>
<dbReference type="Pfam" id="PF13599">
    <property type="entry name" value="Pentapeptide_4"/>
    <property type="match status" value="1"/>
</dbReference>
<protein>
    <submittedName>
        <fullName evidence="2">Uncharacterized protein YjbI with pentapeptide repeats</fullName>
    </submittedName>
</protein>
<proteinExistence type="predicted"/>
<dbReference type="Proteomes" id="UP000254848">
    <property type="component" value="Unassembled WGS sequence"/>
</dbReference>
<comment type="caution">
    <text evidence="2">The sequence shown here is derived from an EMBL/GenBank/DDBJ whole genome shotgun (WGS) entry which is preliminary data.</text>
</comment>
<dbReference type="PANTHER" id="PTHR42999:SF1">
    <property type="entry name" value="PENTAPEPTIDE REPEAT-CONTAINING PROTEIN"/>
    <property type="match status" value="1"/>
</dbReference>
<feature type="region of interest" description="Disordered" evidence="1">
    <location>
        <begin position="344"/>
        <end position="367"/>
    </location>
</feature>
<dbReference type="SUPFAM" id="SSF141571">
    <property type="entry name" value="Pentapeptide repeat-like"/>
    <property type="match status" value="2"/>
</dbReference>
<evidence type="ECO:0000313" key="2">
    <source>
        <dbReference type="EMBL" id="RDK86811.1"/>
    </source>
</evidence>
<evidence type="ECO:0000313" key="3">
    <source>
        <dbReference type="Proteomes" id="UP000254848"/>
    </source>
</evidence>
<keyword evidence="3" id="KW-1185">Reference proteome</keyword>
<reference evidence="2 3" key="1">
    <citation type="submission" date="2018-07" db="EMBL/GenBank/DDBJ databases">
        <title>Genomic Encyclopedia of Type Strains, Phase IV (KMG-IV): sequencing the most valuable type-strain genomes for metagenomic binning, comparative biology and taxonomic classification.</title>
        <authorList>
            <person name="Goeker M."/>
        </authorList>
    </citation>
    <scope>NUCLEOTIDE SEQUENCE [LARGE SCALE GENOMIC DNA]</scope>
    <source>
        <strain evidence="2 3">DSM 103736</strain>
    </source>
</reference>
<evidence type="ECO:0000256" key="1">
    <source>
        <dbReference type="SAM" id="MobiDB-lite"/>
    </source>
</evidence>
<dbReference type="OrthoDB" id="9023289at2"/>
<dbReference type="AlphaFoldDB" id="A0A370QEN6"/>
<gene>
    <name evidence="2" type="ORF">C8D90_11085</name>
</gene>
<dbReference type="InterPro" id="IPR001646">
    <property type="entry name" value="5peptide_repeat"/>
</dbReference>
<dbReference type="RefSeq" id="WP_115459951.1">
    <property type="nucleotide sequence ID" value="NZ_QRAP01000010.1"/>
</dbReference>
<sequence length="367" mass="41630">MTGLQDQGAIPDKPRRIVGKSFRRRKIGSLALAQVCFTDCIFTDLEIGDLTAQGLHFERCQFRNVRFLGGRLDVCTLQQCQVDNFSAQDFSMFNFSCLESTWREIRLQECLIERWMMSGCRLEQAQWQNVRISYWTAQNTPVDGLTMTDGEMQDGNWHGCVLRRIDWKNTSLIRQVMGSCILEECRYKDNACDILVWSSCQLRGLDLRNLNLANAGFQNSRLQECRFEKCSLEAAQFNGADILRCDFSQANLSNAQFTDATLTGCGFTSARLTRASLLRAKLVKCSLVRADLSHADMRYSDLKTTLLQSAITDKTRLHGAQLQILDCALQTPEPLMGQIDNWYQHHQPGPVEPAQFPPLPSGASRYV</sequence>
<organism evidence="2 3">
    <name type="scientific">Enterobacillus tribolii</name>
    <dbReference type="NCBI Taxonomy" id="1487935"/>
    <lineage>
        <taxon>Bacteria</taxon>
        <taxon>Pseudomonadati</taxon>
        <taxon>Pseudomonadota</taxon>
        <taxon>Gammaproteobacteria</taxon>
        <taxon>Enterobacterales</taxon>
        <taxon>Hafniaceae</taxon>
        <taxon>Enterobacillus</taxon>
    </lineage>
</organism>
<dbReference type="Pfam" id="PF00805">
    <property type="entry name" value="Pentapeptide"/>
    <property type="match status" value="1"/>
</dbReference>
<accession>A0A370QEN6</accession>